<organism evidence="1 2">
    <name type="scientific">Streptococcus mitis</name>
    <dbReference type="NCBI Taxonomy" id="28037"/>
    <lineage>
        <taxon>Bacteria</taxon>
        <taxon>Bacillati</taxon>
        <taxon>Bacillota</taxon>
        <taxon>Bacilli</taxon>
        <taxon>Lactobacillales</taxon>
        <taxon>Streptococcaceae</taxon>
        <taxon>Streptococcus</taxon>
        <taxon>Streptococcus mitis group</taxon>
    </lineage>
</organism>
<dbReference type="Proteomes" id="UP000028030">
    <property type="component" value="Unassembled WGS sequence"/>
</dbReference>
<name>A0A081Q962_STRMT</name>
<gene>
    <name evidence="1" type="ORF">SK642_1617</name>
</gene>
<dbReference type="EMBL" id="JPFW01000009">
    <property type="protein sequence ID" value="KEQ39485.1"/>
    <property type="molecule type" value="Genomic_DNA"/>
</dbReference>
<proteinExistence type="predicted"/>
<sequence>MSTLYTGKLQFIFSVPQLSIFDPELLFEKQKSTPKDGLIS</sequence>
<evidence type="ECO:0000313" key="2">
    <source>
        <dbReference type="Proteomes" id="UP000028030"/>
    </source>
</evidence>
<dbReference type="AlphaFoldDB" id="A0A081Q962"/>
<protein>
    <submittedName>
        <fullName evidence="1">Uncharacterized protein</fullName>
    </submittedName>
</protein>
<comment type="caution">
    <text evidence="1">The sequence shown here is derived from an EMBL/GenBank/DDBJ whole genome shotgun (WGS) entry which is preliminary data.</text>
</comment>
<accession>A0A081Q962</accession>
<reference evidence="1 2" key="1">
    <citation type="submission" date="2014-05" db="EMBL/GenBank/DDBJ databases">
        <authorList>
            <person name="Daugherty S.C."/>
            <person name="Tallon L.J."/>
            <person name="Sadzewicz L."/>
            <person name="Kilian M."/>
            <person name="Tettelin H."/>
        </authorList>
    </citation>
    <scope>NUCLEOTIDE SEQUENCE [LARGE SCALE GENOMIC DNA]</scope>
    <source>
        <strain evidence="1 2">SK642</strain>
    </source>
</reference>
<evidence type="ECO:0000313" key="1">
    <source>
        <dbReference type="EMBL" id="KEQ39485.1"/>
    </source>
</evidence>